<keyword evidence="2" id="KW-1185">Reference proteome</keyword>
<dbReference type="KEGG" id="vnx:VNE69_03377"/>
<evidence type="ECO:0000313" key="1">
    <source>
        <dbReference type="EMBL" id="WUR03168.1"/>
    </source>
</evidence>
<evidence type="ECO:0000313" key="2">
    <source>
        <dbReference type="Proteomes" id="UP001334084"/>
    </source>
</evidence>
<sequence length="432" mass="51501">MENNLKIIEIFFRLIQDNKKVEYFIHRILCKQGTAVNIIFSHLLLDHKIIEKKKVNEIIETEIERQQIIKKILKKLSNSLYLSSTYLIKICLFLEVEEYLNENQSKNEPIFRTLKNIAYYIRSKKNLQEFYLSESSLLNKQKNVNLTKVFQELANYHLEDLGNLKENNLRFILKIAFLFTGLENDTCDVGDYQFYVDKFSIITGLRLDRIEIEINNKMIAENISKHYNESMRKESIVNLELAIIHFKKIKRAKSSNETIFYKNKIKRILKKINPQVCKKIIKVALYKEIDNIYDYEIRIKFENELKNEGIKEIEYIFTSDQSMKQVANKIYEIDPNIINEYMTEEKNNFFKKLMINIDENVRRYCKKNLLKHSKALFECGFMYSEAIKKENENKMVKIKTILSDTEIIEILNEEIGINLIDELIKTLKKVEE</sequence>
<gene>
    <name evidence="1" type="ORF">VNE69_03377</name>
</gene>
<accession>A0AAX4JB30</accession>
<dbReference type="RefSeq" id="XP_065329313.1">
    <property type="nucleotide sequence ID" value="XM_065473241.1"/>
</dbReference>
<dbReference type="EMBL" id="CP142728">
    <property type="protein sequence ID" value="WUR03168.1"/>
    <property type="molecule type" value="Genomic_DNA"/>
</dbReference>
<organism evidence="1 2">
    <name type="scientific">Vairimorpha necatrix</name>
    <dbReference type="NCBI Taxonomy" id="6039"/>
    <lineage>
        <taxon>Eukaryota</taxon>
        <taxon>Fungi</taxon>
        <taxon>Fungi incertae sedis</taxon>
        <taxon>Microsporidia</taxon>
        <taxon>Nosematidae</taxon>
        <taxon>Vairimorpha</taxon>
    </lineage>
</organism>
<protein>
    <submittedName>
        <fullName evidence="1">Uncharacterized protein</fullName>
    </submittedName>
</protein>
<name>A0AAX4JB30_9MICR</name>
<dbReference type="AlphaFoldDB" id="A0AAX4JB30"/>
<dbReference type="Proteomes" id="UP001334084">
    <property type="component" value="Chromosome 3"/>
</dbReference>
<proteinExistence type="predicted"/>
<reference evidence="1" key="1">
    <citation type="journal article" date="2024" name="BMC Genomics">
        <title>Functional annotation of a divergent genome using sequence and structure-based similarity.</title>
        <authorList>
            <person name="Svedberg D."/>
            <person name="Winiger R.R."/>
            <person name="Berg A."/>
            <person name="Sharma H."/>
            <person name="Tellgren-Roth C."/>
            <person name="Debrunner-Vossbrinck B.A."/>
            <person name="Vossbrinck C.R."/>
            <person name="Barandun J."/>
        </authorList>
    </citation>
    <scope>NUCLEOTIDE SEQUENCE</scope>
    <source>
        <strain evidence="1">Illinois isolate</strain>
    </source>
</reference>
<dbReference type="GeneID" id="90540973"/>